<keyword evidence="1 4" id="KW-0808">Transferase</keyword>
<name>A0A6H2H4A6_9BACL</name>
<dbReference type="AlphaFoldDB" id="A0A6H2H4A6"/>
<proteinExistence type="predicted"/>
<evidence type="ECO:0000259" key="3">
    <source>
        <dbReference type="PROSITE" id="PS51186"/>
    </source>
</evidence>
<dbReference type="PANTHER" id="PTHR43877:SF2">
    <property type="entry name" value="AMINOALKYLPHOSPHONATE N-ACETYLTRANSFERASE-RELATED"/>
    <property type="match status" value="1"/>
</dbReference>
<evidence type="ECO:0000313" key="4">
    <source>
        <dbReference type="EMBL" id="QJC54256.1"/>
    </source>
</evidence>
<dbReference type="Pfam" id="PF00583">
    <property type="entry name" value="Acetyltransf_1"/>
    <property type="match status" value="1"/>
</dbReference>
<evidence type="ECO:0000256" key="2">
    <source>
        <dbReference type="ARBA" id="ARBA00023315"/>
    </source>
</evidence>
<keyword evidence="5" id="KW-1185">Reference proteome</keyword>
<dbReference type="SUPFAM" id="SSF55729">
    <property type="entry name" value="Acyl-CoA N-acyltransferases (Nat)"/>
    <property type="match status" value="1"/>
</dbReference>
<organism evidence="4 5">
    <name type="scientific">Paenibacillus albicereus</name>
    <dbReference type="NCBI Taxonomy" id="2726185"/>
    <lineage>
        <taxon>Bacteria</taxon>
        <taxon>Bacillati</taxon>
        <taxon>Bacillota</taxon>
        <taxon>Bacilli</taxon>
        <taxon>Bacillales</taxon>
        <taxon>Paenibacillaceae</taxon>
        <taxon>Paenibacillus</taxon>
    </lineage>
</organism>
<protein>
    <submittedName>
        <fullName evidence="4">GNAT family N-acetyltransferase</fullName>
    </submittedName>
</protein>
<dbReference type="InterPro" id="IPR016181">
    <property type="entry name" value="Acyl_CoA_acyltransferase"/>
</dbReference>
<dbReference type="Proteomes" id="UP000502136">
    <property type="component" value="Chromosome"/>
</dbReference>
<dbReference type="KEGG" id="palr:HGI30_07295"/>
<feature type="domain" description="N-acetyltransferase" evidence="3">
    <location>
        <begin position="1"/>
        <end position="146"/>
    </location>
</feature>
<dbReference type="PROSITE" id="PS51186">
    <property type="entry name" value="GNAT"/>
    <property type="match status" value="1"/>
</dbReference>
<dbReference type="InterPro" id="IPR050832">
    <property type="entry name" value="Bact_Acetyltransf"/>
</dbReference>
<evidence type="ECO:0000256" key="1">
    <source>
        <dbReference type="ARBA" id="ARBA00022679"/>
    </source>
</evidence>
<dbReference type="InterPro" id="IPR000182">
    <property type="entry name" value="GNAT_dom"/>
</dbReference>
<reference evidence="4 5" key="1">
    <citation type="submission" date="2020-04" db="EMBL/GenBank/DDBJ databases">
        <title>Novel Paenibacillus strain UniB2 isolated from commercial digestive syrup.</title>
        <authorList>
            <person name="Thorat V."/>
            <person name="Kirdat K."/>
            <person name="Tiwarekar B."/>
            <person name="Yadav A."/>
        </authorList>
    </citation>
    <scope>NUCLEOTIDE SEQUENCE [LARGE SCALE GENOMIC DNA]</scope>
    <source>
        <strain evidence="4 5">UniB2</strain>
    </source>
</reference>
<keyword evidence="2" id="KW-0012">Acyltransferase</keyword>
<dbReference type="EMBL" id="CP051428">
    <property type="protein sequence ID" value="QJC54256.1"/>
    <property type="molecule type" value="Genomic_DNA"/>
</dbReference>
<dbReference type="GO" id="GO:0016747">
    <property type="term" value="F:acyltransferase activity, transferring groups other than amino-acyl groups"/>
    <property type="evidence" value="ECO:0007669"/>
    <property type="project" value="InterPro"/>
</dbReference>
<dbReference type="PANTHER" id="PTHR43877">
    <property type="entry name" value="AMINOALKYLPHOSPHONATE N-ACETYLTRANSFERASE-RELATED-RELATED"/>
    <property type="match status" value="1"/>
</dbReference>
<accession>A0A6H2H4A6</accession>
<dbReference type="CDD" id="cd04301">
    <property type="entry name" value="NAT_SF"/>
    <property type="match status" value="1"/>
</dbReference>
<sequence length="150" mass="16904">MARELSGLFHRYRLFYGYPDSEAELARAEAFLTERLSRNESVVAAAMEEGTPVGFMQLYPSFSSLSLRPAWILNDLFVDPAWRGRGVARELLREAERLGAETGAAYIQLSTAHGNAAARRLYESEGYEEERHFAVYERIIGKQPGEEDGP</sequence>
<gene>
    <name evidence="4" type="ORF">HGI30_07295</name>
</gene>
<evidence type="ECO:0000313" key="5">
    <source>
        <dbReference type="Proteomes" id="UP000502136"/>
    </source>
</evidence>
<dbReference type="Gene3D" id="3.40.630.30">
    <property type="match status" value="1"/>
</dbReference>